<dbReference type="AlphaFoldDB" id="A0A0C9VH35"/>
<gene>
    <name evidence="3" type="ORF">M422DRAFT_782043</name>
</gene>
<evidence type="ECO:0000313" key="4">
    <source>
        <dbReference type="Proteomes" id="UP000054279"/>
    </source>
</evidence>
<feature type="compositionally biased region" description="Acidic residues" evidence="1">
    <location>
        <begin position="110"/>
        <end position="119"/>
    </location>
</feature>
<dbReference type="HOGENOM" id="CLU_698618_0_0_1"/>
<protein>
    <recommendedName>
        <fullName evidence="2">CxC2-like cysteine cluster KDZ transposase-associated domain-containing protein</fullName>
    </recommendedName>
</protein>
<dbReference type="Pfam" id="PF18803">
    <property type="entry name" value="CxC2"/>
    <property type="match status" value="1"/>
</dbReference>
<evidence type="ECO:0000313" key="3">
    <source>
        <dbReference type="EMBL" id="KIJ36870.1"/>
    </source>
</evidence>
<accession>A0A0C9VH35</accession>
<evidence type="ECO:0000256" key="1">
    <source>
        <dbReference type="SAM" id="MobiDB-lite"/>
    </source>
</evidence>
<dbReference type="InterPro" id="IPR041457">
    <property type="entry name" value="CxC2_KDZ-assoc"/>
</dbReference>
<sequence length="374" mass="42248">MKLSQVCKRVQAAAKRKGPILTDPRAVKSMKIINGREVAWEEIPEELATPTTPATSSSLNNTPQTRTIKAVGGVNSPQQSGEFLRMDYGAFLGVEDMGEYDGGDIREEDNGNEEEPEPDSDVKDTDGNKTVERDGIDHIVTLRELALTAMYEQEVPPISKPSCFGIDYSAVGVYDCVDCDAMGYYCQECIIERHQHLPFHRIEEWDGNCLRRTSLAELGLIIFFGHGHQPFPNIHNELGIQDITILDITGVHTVRMGWCRCATACSQAEQLFARKWFPATILHLRTAFTFRVLKLFHLLNHIARTSPWDFAGTMHRVTDHVCTTEVTDIYKTFKHVQRQWRGVRAWKRGGVQDPKLIREPGSLVLGCVMSYSRR</sequence>
<feature type="region of interest" description="Disordered" evidence="1">
    <location>
        <begin position="99"/>
        <end position="133"/>
    </location>
</feature>
<evidence type="ECO:0000259" key="2">
    <source>
        <dbReference type="Pfam" id="PF18803"/>
    </source>
</evidence>
<proteinExistence type="predicted"/>
<keyword evidence="4" id="KW-1185">Reference proteome</keyword>
<feature type="domain" description="CxC2-like cysteine cluster KDZ transposase-associated" evidence="2">
    <location>
        <begin position="215"/>
        <end position="320"/>
    </location>
</feature>
<organism evidence="3 4">
    <name type="scientific">Sphaerobolus stellatus (strain SS14)</name>
    <dbReference type="NCBI Taxonomy" id="990650"/>
    <lineage>
        <taxon>Eukaryota</taxon>
        <taxon>Fungi</taxon>
        <taxon>Dikarya</taxon>
        <taxon>Basidiomycota</taxon>
        <taxon>Agaricomycotina</taxon>
        <taxon>Agaricomycetes</taxon>
        <taxon>Phallomycetidae</taxon>
        <taxon>Geastrales</taxon>
        <taxon>Sphaerobolaceae</taxon>
        <taxon>Sphaerobolus</taxon>
    </lineage>
</organism>
<dbReference type="OrthoDB" id="3004525at2759"/>
<dbReference type="Proteomes" id="UP000054279">
    <property type="component" value="Unassembled WGS sequence"/>
</dbReference>
<reference evidence="3 4" key="1">
    <citation type="submission" date="2014-06" db="EMBL/GenBank/DDBJ databases">
        <title>Evolutionary Origins and Diversification of the Mycorrhizal Mutualists.</title>
        <authorList>
            <consortium name="DOE Joint Genome Institute"/>
            <consortium name="Mycorrhizal Genomics Consortium"/>
            <person name="Kohler A."/>
            <person name="Kuo A."/>
            <person name="Nagy L.G."/>
            <person name="Floudas D."/>
            <person name="Copeland A."/>
            <person name="Barry K.W."/>
            <person name="Cichocki N."/>
            <person name="Veneault-Fourrey C."/>
            <person name="LaButti K."/>
            <person name="Lindquist E.A."/>
            <person name="Lipzen A."/>
            <person name="Lundell T."/>
            <person name="Morin E."/>
            <person name="Murat C."/>
            <person name="Riley R."/>
            <person name="Ohm R."/>
            <person name="Sun H."/>
            <person name="Tunlid A."/>
            <person name="Henrissat B."/>
            <person name="Grigoriev I.V."/>
            <person name="Hibbett D.S."/>
            <person name="Martin F."/>
        </authorList>
    </citation>
    <scope>NUCLEOTIDE SEQUENCE [LARGE SCALE GENOMIC DNA]</scope>
    <source>
        <strain evidence="3 4">SS14</strain>
    </source>
</reference>
<feature type="compositionally biased region" description="Basic and acidic residues" evidence="1">
    <location>
        <begin position="120"/>
        <end position="133"/>
    </location>
</feature>
<dbReference type="EMBL" id="KN837174">
    <property type="protein sequence ID" value="KIJ36870.1"/>
    <property type="molecule type" value="Genomic_DNA"/>
</dbReference>
<name>A0A0C9VH35_SPHS4</name>